<dbReference type="EMBL" id="JARXRO010000020">
    <property type="protein sequence ID" value="MDH5835038.1"/>
    <property type="molecule type" value="Genomic_DNA"/>
</dbReference>
<evidence type="ECO:0000313" key="3">
    <source>
        <dbReference type="EMBL" id="MDH5835038.1"/>
    </source>
</evidence>
<feature type="signal peptide" evidence="2">
    <location>
        <begin position="1"/>
        <end position="28"/>
    </location>
</feature>
<keyword evidence="2" id="KW-0732">Signal</keyword>
<proteinExistence type="predicted"/>
<evidence type="ECO:0000256" key="1">
    <source>
        <dbReference type="SAM" id="MobiDB-lite"/>
    </source>
</evidence>
<evidence type="ECO:0000256" key="2">
    <source>
        <dbReference type="SAM" id="SignalP"/>
    </source>
</evidence>
<accession>A0ABT6JWH7</accession>
<comment type="caution">
    <text evidence="3">The sequence shown here is derived from an EMBL/GenBank/DDBJ whole genome shotgun (WGS) entry which is preliminary data.</text>
</comment>
<evidence type="ECO:0008006" key="5">
    <source>
        <dbReference type="Google" id="ProtNLM"/>
    </source>
</evidence>
<feature type="chain" id="PRO_5047177281" description="Lipoprotein" evidence="2">
    <location>
        <begin position="29"/>
        <end position="171"/>
    </location>
</feature>
<reference evidence="3 4" key="1">
    <citation type="submission" date="2023-04" db="EMBL/GenBank/DDBJ databases">
        <title>Luteimonas sp. M1R5S59.</title>
        <authorList>
            <person name="Sun J.-Q."/>
        </authorList>
    </citation>
    <scope>NUCLEOTIDE SEQUENCE [LARGE SCALE GENOMIC DNA]</scope>
    <source>
        <strain evidence="3 4">M1R5S59</strain>
    </source>
</reference>
<protein>
    <recommendedName>
        <fullName evidence="5">Lipoprotein</fullName>
    </recommendedName>
</protein>
<organism evidence="3 4">
    <name type="scientific">Luteimonas kalidii</name>
    <dbReference type="NCBI Taxonomy" id="3042025"/>
    <lineage>
        <taxon>Bacteria</taxon>
        <taxon>Pseudomonadati</taxon>
        <taxon>Pseudomonadota</taxon>
        <taxon>Gammaproteobacteria</taxon>
        <taxon>Lysobacterales</taxon>
        <taxon>Lysobacteraceae</taxon>
        <taxon>Luteimonas</taxon>
    </lineage>
</organism>
<dbReference type="PROSITE" id="PS51257">
    <property type="entry name" value="PROKAR_LIPOPROTEIN"/>
    <property type="match status" value="1"/>
</dbReference>
<name>A0ABT6JWH7_9GAMM</name>
<keyword evidence="4" id="KW-1185">Reference proteome</keyword>
<gene>
    <name evidence="3" type="ORF">QFW81_14065</name>
</gene>
<feature type="region of interest" description="Disordered" evidence="1">
    <location>
        <begin position="46"/>
        <end position="65"/>
    </location>
</feature>
<dbReference type="Proteomes" id="UP001156873">
    <property type="component" value="Unassembled WGS sequence"/>
</dbReference>
<dbReference type="RefSeq" id="WP_280579650.1">
    <property type="nucleotide sequence ID" value="NZ_JARXRO010000020.1"/>
</dbReference>
<evidence type="ECO:0000313" key="4">
    <source>
        <dbReference type="Proteomes" id="UP001156873"/>
    </source>
</evidence>
<sequence>MTPVPHRGVRLCAAVLATAVLMAGCQRAGNPIAEAAIERAARGSVDAGSVAGGDAPGTRPAPDALPLPAQFPGDVYLPRGYRVNSVMDLPDASVLSLSAPGHLDALFADARESMRAQGWTQTLSARHSADAAMLAFEKRAGGPARSATLSFNRNHGDARVIVGVQLRRQVQ</sequence>